<protein>
    <submittedName>
        <fullName evidence="2">Uncharacterized protein</fullName>
    </submittedName>
</protein>
<name>A0A166VL37_9HYPO</name>
<sequence>MGLNPGFKKGWEDGIGHKLEPDQTVGNSNEQCENQGSRRGCVLTNTGQALMGDEEGVRTEKRSGKSQHGVLDASHRGRTSQKAAERRAM</sequence>
<keyword evidence="3" id="KW-1185">Reference proteome</keyword>
<evidence type="ECO:0000313" key="3">
    <source>
        <dbReference type="Proteomes" id="UP000078544"/>
    </source>
</evidence>
<dbReference type="EMBL" id="AZGY01000001">
    <property type="protein sequence ID" value="OAA33780.1"/>
    <property type="molecule type" value="Genomic_DNA"/>
</dbReference>
<dbReference type="Proteomes" id="UP000078544">
    <property type="component" value="Unassembled WGS sequence"/>
</dbReference>
<feature type="region of interest" description="Disordered" evidence="1">
    <location>
        <begin position="1"/>
        <end position="89"/>
    </location>
</feature>
<proteinExistence type="predicted"/>
<feature type="compositionally biased region" description="Basic and acidic residues" evidence="1">
    <location>
        <begin position="9"/>
        <end position="21"/>
    </location>
</feature>
<organism evidence="2 3">
    <name type="scientific">Moelleriella libera RCEF 2490</name>
    <dbReference type="NCBI Taxonomy" id="1081109"/>
    <lineage>
        <taxon>Eukaryota</taxon>
        <taxon>Fungi</taxon>
        <taxon>Dikarya</taxon>
        <taxon>Ascomycota</taxon>
        <taxon>Pezizomycotina</taxon>
        <taxon>Sordariomycetes</taxon>
        <taxon>Hypocreomycetidae</taxon>
        <taxon>Hypocreales</taxon>
        <taxon>Clavicipitaceae</taxon>
        <taxon>Moelleriella</taxon>
    </lineage>
</organism>
<feature type="compositionally biased region" description="Polar residues" evidence="1">
    <location>
        <begin position="24"/>
        <end position="48"/>
    </location>
</feature>
<gene>
    <name evidence="2" type="ORF">AAL_01245</name>
</gene>
<accession>A0A166VL37</accession>
<dbReference type="AlphaFoldDB" id="A0A166VL37"/>
<comment type="caution">
    <text evidence="2">The sequence shown here is derived from an EMBL/GenBank/DDBJ whole genome shotgun (WGS) entry which is preliminary data.</text>
</comment>
<reference evidence="2 3" key="1">
    <citation type="journal article" date="2016" name="Genome Biol. Evol.">
        <title>Divergent and convergent evolution of fungal pathogenicity.</title>
        <authorList>
            <person name="Shang Y."/>
            <person name="Xiao G."/>
            <person name="Zheng P."/>
            <person name="Cen K."/>
            <person name="Zhan S."/>
            <person name="Wang C."/>
        </authorList>
    </citation>
    <scope>NUCLEOTIDE SEQUENCE [LARGE SCALE GENOMIC DNA]</scope>
    <source>
        <strain evidence="2 3">RCEF 2490</strain>
    </source>
</reference>
<evidence type="ECO:0000313" key="2">
    <source>
        <dbReference type="EMBL" id="OAA33780.1"/>
    </source>
</evidence>
<evidence type="ECO:0000256" key="1">
    <source>
        <dbReference type="SAM" id="MobiDB-lite"/>
    </source>
</evidence>